<evidence type="ECO:0000256" key="2">
    <source>
        <dbReference type="ARBA" id="ARBA00007577"/>
    </source>
</evidence>
<dbReference type="Proteomes" id="UP000224634">
    <property type="component" value="Unassembled WGS sequence"/>
</dbReference>
<dbReference type="PROSITE" id="PS50929">
    <property type="entry name" value="ABC_TM1F"/>
    <property type="match status" value="1"/>
</dbReference>
<dbReference type="AlphaFoldDB" id="A0A2B7WFF4"/>
<dbReference type="InterPro" id="IPR017871">
    <property type="entry name" value="ABC_transporter-like_CS"/>
</dbReference>
<dbReference type="GO" id="GO:0016887">
    <property type="term" value="F:ATP hydrolysis activity"/>
    <property type="evidence" value="ECO:0007669"/>
    <property type="project" value="InterPro"/>
</dbReference>
<comment type="subcellular location">
    <subcellularLocation>
        <location evidence="1">Cell membrane</location>
        <topology evidence="1">Multi-pass membrane protein</topology>
    </subcellularLocation>
</comment>
<dbReference type="InterPro" id="IPR003439">
    <property type="entry name" value="ABC_transporter-like_ATP-bd"/>
</dbReference>
<evidence type="ECO:0000256" key="4">
    <source>
        <dbReference type="ARBA" id="ARBA00022475"/>
    </source>
</evidence>
<dbReference type="Pfam" id="PF00005">
    <property type="entry name" value="ABC_tran"/>
    <property type="match status" value="1"/>
</dbReference>
<keyword evidence="8" id="KW-1133">Transmembrane helix</keyword>
<keyword evidence="4" id="KW-1003">Cell membrane</keyword>
<feature type="domain" description="ABC transmembrane type-1" evidence="12">
    <location>
        <begin position="126"/>
        <end position="333"/>
    </location>
</feature>
<proteinExistence type="inferred from homology"/>
<dbReference type="GO" id="GO:0005774">
    <property type="term" value="C:vacuolar membrane"/>
    <property type="evidence" value="ECO:0007669"/>
    <property type="project" value="TreeGrafter"/>
</dbReference>
<evidence type="ECO:0000259" key="11">
    <source>
        <dbReference type="PROSITE" id="PS50893"/>
    </source>
</evidence>
<dbReference type="InterPro" id="IPR011527">
    <property type="entry name" value="ABC1_TM_dom"/>
</dbReference>
<keyword evidence="14" id="KW-1185">Reference proteome</keyword>
<keyword evidence="5" id="KW-0812">Transmembrane</keyword>
<dbReference type="GO" id="GO:0140359">
    <property type="term" value="F:ABC-type transporter activity"/>
    <property type="evidence" value="ECO:0007669"/>
    <property type="project" value="InterPro"/>
</dbReference>
<dbReference type="InterPro" id="IPR036640">
    <property type="entry name" value="ABC1_TM_sf"/>
</dbReference>
<organism evidence="13 14">
    <name type="scientific">Polytolypa hystricis (strain UAMH7299)</name>
    <dbReference type="NCBI Taxonomy" id="1447883"/>
    <lineage>
        <taxon>Eukaryota</taxon>
        <taxon>Fungi</taxon>
        <taxon>Dikarya</taxon>
        <taxon>Ascomycota</taxon>
        <taxon>Pezizomycotina</taxon>
        <taxon>Eurotiomycetes</taxon>
        <taxon>Eurotiomycetidae</taxon>
        <taxon>Onygenales</taxon>
        <taxon>Onygenales incertae sedis</taxon>
        <taxon>Polytolypa</taxon>
    </lineage>
</organism>
<dbReference type="Pfam" id="PF00664">
    <property type="entry name" value="ABC_membrane"/>
    <property type="match status" value="1"/>
</dbReference>
<evidence type="ECO:0000256" key="1">
    <source>
        <dbReference type="ARBA" id="ARBA00004651"/>
    </source>
</evidence>
<evidence type="ECO:0000256" key="7">
    <source>
        <dbReference type="ARBA" id="ARBA00022840"/>
    </source>
</evidence>
<dbReference type="InterPro" id="IPR027417">
    <property type="entry name" value="P-loop_NTPase"/>
</dbReference>
<evidence type="ECO:0000256" key="8">
    <source>
        <dbReference type="ARBA" id="ARBA00022989"/>
    </source>
</evidence>
<keyword evidence="9" id="KW-0472">Membrane</keyword>
<dbReference type="Gene3D" id="1.20.1560.10">
    <property type="entry name" value="ABC transporter type 1, transmembrane domain"/>
    <property type="match status" value="1"/>
</dbReference>
<dbReference type="OrthoDB" id="4200921at2759"/>
<gene>
    <name evidence="13" type="ORF">AJ80_09983</name>
</gene>
<protein>
    <recommendedName>
        <fullName evidence="15">ABC transporter domain-containing protein</fullName>
    </recommendedName>
</protein>
<evidence type="ECO:0000256" key="5">
    <source>
        <dbReference type="ARBA" id="ARBA00022692"/>
    </source>
</evidence>
<feature type="domain" description="ABC transporter" evidence="11">
    <location>
        <begin position="387"/>
        <end position="619"/>
    </location>
</feature>
<dbReference type="InterPro" id="IPR039421">
    <property type="entry name" value="Type_1_exporter"/>
</dbReference>
<keyword evidence="6" id="KW-0547">Nucleotide-binding</keyword>
<dbReference type="PANTHER" id="PTHR24221:SF651">
    <property type="entry name" value="HEAVY METAL TOLERANCE PROTEIN"/>
    <property type="match status" value="1"/>
</dbReference>
<dbReference type="EMBL" id="PDNA01000458">
    <property type="protein sequence ID" value="PGG95314.1"/>
    <property type="molecule type" value="Genomic_DNA"/>
</dbReference>
<dbReference type="STRING" id="1447883.A0A2B7WFF4"/>
<keyword evidence="3" id="KW-0813">Transport</keyword>
<dbReference type="PROSITE" id="PS50893">
    <property type="entry name" value="ABC_TRANSPORTER_2"/>
    <property type="match status" value="1"/>
</dbReference>
<dbReference type="PANTHER" id="PTHR24221">
    <property type="entry name" value="ATP-BINDING CASSETTE SUB-FAMILY B"/>
    <property type="match status" value="1"/>
</dbReference>
<sequence length="622" mass="69731">MSSKVSAVLSPSPTSPLDVTSKSANKNGKVLSKLAWEAWGNSEREKSAGVRWWRFIRFLCTAAWPVGNRRLQLHCFGLGLCVLADRAINFLIPLNHGQLIDRLIGSGTLSRLDICRFAVLHFLDTGSITSAIRMSLLCPLEHYWVKKLKVGAFDRIMALSGDFHEGNDPSTSSKLISSGEEFSKVMIDIFLLSGPLLLDTLSAKVSLYYIDARVALLFTAVAVTYVYVYHKFLLLQQNPQRQLFHDLQREVDVVREPVLNWRTVSYFNGFKLESTRLTEAIDLRFTTQKKSNLYTTFRNAIQASVLVVGLILACTIISQSNRSVGEFAAMLTYWTRLCDPLKCTVRTLSGLRERIARVEPFTEIFEKTPSVVDAGNASILEINHADIEFENVTFSYPGQRPILRGVSFSIQDGQTVAIVGATGSGKTTITKLLFRLYDPQSGSIRISGKNILDVKMESLRSNIAVAPQECEFFRRSVTENIKYANHQCRMEDMHGACKAAAIHDRILKYPKGFHTVIESKKLSGGEARRVNIARGLTPKKRVLVLDEPTNGLDNVTIAWVQEHLRKDTKGRTTVIISHDPSLTRNADKIVVLSEGRVVEEGDHDTLLNMKGHYFRQYTARDS</sequence>
<evidence type="ECO:0000259" key="12">
    <source>
        <dbReference type="PROSITE" id="PS50929"/>
    </source>
</evidence>
<feature type="region of interest" description="Disordered" evidence="10">
    <location>
        <begin position="1"/>
        <end position="21"/>
    </location>
</feature>
<dbReference type="GO" id="GO:0005886">
    <property type="term" value="C:plasma membrane"/>
    <property type="evidence" value="ECO:0007669"/>
    <property type="project" value="UniProtKB-SubCell"/>
</dbReference>
<evidence type="ECO:0008006" key="15">
    <source>
        <dbReference type="Google" id="ProtNLM"/>
    </source>
</evidence>
<evidence type="ECO:0000256" key="9">
    <source>
        <dbReference type="ARBA" id="ARBA00023136"/>
    </source>
</evidence>
<name>A0A2B7WFF4_POLH7</name>
<evidence type="ECO:0000256" key="3">
    <source>
        <dbReference type="ARBA" id="ARBA00022448"/>
    </source>
</evidence>
<evidence type="ECO:0000313" key="13">
    <source>
        <dbReference type="EMBL" id="PGG95314.1"/>
    </source>
</evidence>
<comment type="similarity">
    <text evidence="2">Belongs to the ABC transporter superfamily. ABCB family. Multidrug resistance exporter (TC 3.A.1.201) subfamily.</text>
</comment>
<dbReference type="SMART" id="SM00382">
    <property type="entry name" value="AAA"/>
    <property type="match status" value="1"/>
</dbReference>
<dbReference type="GO" id="GO:0005524">
    <property type="term" value="F:ATP binding"/>
    <property type="evidence" value="ECO:0007669"/>
    <property type="project" value="UniProtKB-KW"/>
</dbReference>
<keyword evidence="7" id="KW-0067">ATP-binding</keyword>
<evidence type="ECO:0000313" key="14">
    <source>
        <dbReference type="Proteomes" id="UP000224634"/>
    </source>
</evidence>
<evidence type="ECO:0000256" key="10">
    <source>
        <dbReference type="SAM" id="MobiDB-lite"/>
    </source>
</evidence>
<accession>A0A2B7WFF4</accession>
<comment type="caution">
    <text evidence="13">The sequence shown here is derived from an EMBL/GenBank/DDBJ whole genome shotgun (WGS) entry which is preliminary data.</text>
</comment>
<dbReference type="InterPro" id="IPR003593">
    <property type="entry name" value="AAA+_ATPase"/>
</dbReference>
<dbReference type="PROSITE" id="PS00211">
    <property type="entry name" value="ABC_TRANSPORTER_1"/>
    <property type="match status" value="1"/>
</dbReference>
<evidence type="ECO:0000256" key="6">
    <source>
        <dbReference type="ARBA" id="ARBA00022741"/>
    </source>
</evidence>
<dbReference type="FunFam" id="3.40.50.300:FF:000299">
    <property type="entry name" value="ABC transporter ATP-binding protein/permease"/>
    <property type="match status" value="1"/>
</dbReference>
<dbReference type="Gene3D" id="3.40.50.300">
    <property type="entry name" value="P-loop containing nucleotide triphosphate hydrolases"/>
    <property type="match status" value="1"/>
</dbReference>
<reference evidence="13 14" key="1">
    <citation type="submission" date="2017-10" db="EMBL/GenBank/DDBJ databases">
        <title>Comparative genomics in systemic dimorphic fungi from Ajellomycetaceae.</title>
        <authorList>
            <person name="Munoz J.F."/>
            <person name="Mcewen J.G."/>
            <person name="Clay O.K."/>
            <person name="Cuomo C.A."/>
        </authorList>
    </citation>
    <scope>NUCLEOTIDE SEQUENCE [LARGE SCALE GENOMIC DNA]</scope>
    <source>
        <strain evidence="13 14">UAMH7299</strain>
    </source>
</reference>
<dbReference type="SUPFAM" id="SSF90123">
    <property type="entry name" value="ABC transporter transmembrane region"/>
    <property type="match status" value="1"/>
</dbReference>
<dbReference type="SUPFAM" id="SSF52540">
    <property type="entry name" value="P-loop containing nucleoside triphosphate hydrolases"/>
    <property type="match status" value="1"/>
</dbReference>